<gene>
    <name evidence="2" type="ORF">A3H40_04350</name>
</gene>
<dbReference type="STRING" id="1797794.A3H40_04350"/>
<name>A0A1F5N4B2_9BACT</name>
<protein>
    <submittedName>
        <fullName evidence="2">Uncharacterized protein</fullName>
    </submittedName>
</protein>
<organism evidence="2 3">
    <name type="scientific">Candidatus Daviesbacteria bacterium RIFCSPLOWO2_02_FULL_38_15</name>
    <dbReference type="NCBI Taxonomy" id="1797794"/>
    <lineage>
        <taxon>Bacteria</taxon>
        <taxon>Candidatus Daviesiibacteriota</taxon>
    </lineage>
</organism>
<accession>A0A1F5N4B2</accession>
<sequence>MSLSKLIIFTLIYFSLIFFFVPSLVFAQNNQDNSSFITLVNPVRISVYTKDPAKSFASQYSEVSKRNLPASWLFTYDVLENQQVTFLARQMDHRQDLGIFLEVTPNFAKSAAVKYNKTDSWHRSNSVFLSGYSQEDRKKLIDTVFEKFKSDFGYYPKSVGAWWVDSFSLGYMKEKYEITSSLGCADQFETDGYSLWGQYWSVPFYPSKNHAGMPARNIETKLDLVLLQWAARDPFNGYSGERASSYSTQDYYTRNLSEDYYEKLIKLFALNHYNQFGQITLGLEGDFPEDSYHNLYAKQLDIIQRLSYQDKIVLSNMKEFSGWYRQTFTGFSPAHVIETDDLLGQAIKSIWYQSSAYRIGLTYNQKNQQLSIIDWRVYQDNFQEPFYLTPNTQLNLYINTPSLIDQTSDPQSVWRIPTKGIFSRIGNSQKVSIYFDNNPFLILEPDKITFFLRSQNIPLSISESDLVKIRNLPNFTRISFVEHWLTPVEGLTFRDLPPQFFYVLNSYNLSKPNTQKRLLTILLTLVVFLFVIYRFKLYRKRVFQVIFVVLLVGSVLLVISKLTTYSVSQAEMDALLHLKSLKQGKVIVYDQTCYRCIWHSRYMSAAFANIRGYVGQISQKPILYNRSIFIAENRPQGKKQLDKLNARYIYLVKYENYTEKLPFSPGDYNVELIYENANAQIWRIKESPNE</sequence>
<dbReference type="EMBL" id="MFDV01000008">
    <property type="protein sequence ID" value="OGE72448.1"/>
    <property type="molecule type" value="Genomic_DNA"/>
</dbReference>
<comment type="caution">
    <text evidence="2">The sequence shown here is derived from an EMBL/GenBank/DDBJ whole genome shotgun (WGS) entry which is preliminary data.</text>
</comment>
<dbReference type="Proteomes" id="UP000177057">
    <property type="component" value="Unassembled WGS sequence"/>
</dbReference>
<keyword evidence="1" id="KW-1133">Transmembrane helix</keyword>
<evidence type="ECO:0000313" key="3">
    <source>
        <dbReference type="Proteomes" id="UP000177057"/>
    </source>
</evidence>
<dbReference type="AlphaFoldDB" id="A0A1F5N4B2"/>
<reference evidence="2 3" key="1">
    <citation type="journal article" date="2016" name="Nat. Commun.">
        <title>Thousands of microbial genomes shed light on interconnected biogeochemical processes in an aquifer system.</title>
        <authorList>
            <person name="Anantharaman K."/>
            <person name="Brown C.T."/>
            <person name="Hug L.A."/>
            <person name="Sharon I."/>
            <person name="Castelle C.J."/>
            <person name="Probst A.J."/>
            <person name="Thomas B.C."/>
            <person name="Singh A."/>
            <person name="Wilkins M.J."/>
            <person name="Karaoz U."/>
            <person name="Brodie E.L."/>
            <person name="Williams K.H."/>
            <person name="Hubbard S.S."/>
            <person name="Banfield J.F."/>
        </authorList>
    </citation>
    <scope>NUCLEOTIDE SEQUENCE [LARGE SCALE GENOMIC DNA]</scope>
</reference>
<proteinExistence type="predicted"/>
<feature type="transmembrane region" description="Helical" evidence="1">
    <location>
        <begin position="542"/>
        <end position="559"/>
    </location>
</feature>
<keyword evidence="1" id="KW-0812">Transmembrane</keyword>
<dbReference type="Gene3D" id="3.20.20.510">
    <property type="entry name" value="Uncharacterised protein PF12979, DUF3863"/>
    <property type="match status" value="1"/>
</dbReference>
<keyword evidence="1" id="KW-0472">Membrane</keyword>
<evidence type="ECO:0000256" key="1">
    <source>
        <dbReference type="SAM" id="Phobius"/>
    </source>
</evidence>
<feature type="transmembrane region" description="Helical" evidence="1">
    <location>
        <begin position="518"/>
        <end position="535"/>
    </location>
</feature>
<evidence type="ECO:0000313" key="2">
    <source>
        <dbReference type="EMBL" id="OGE72448.1"/>
    </source>
</evidence>